<dbReference type="KEGG" id="samy:DB32_001810"/>
<dbReference type="Proteomes" id="UP000034883">
    <property type="component" value="Chromosome"/>
</dbReference>
<organism evidence="2 3">
    <name type="scientific">Sandaracinus amylolyticus</name>
    <dbReference type="NCBI Taxonomy" id="927083"/>
    <lineage>
        <taxon>Bacteria</taxon>
        <taxon>Pseudomonadati</taxon>
        <taxon>Myxococcota</taxon>
        <taxon>Polyangia</taxon>
        <taxon>Polyangiales</taxon>
        <taxon>Sandaracinaceae</taxon>
        <taxon>Sandaracinus</taxon>
    </lineage>
</organism>
<sequence length="138" mass="15243">MSTRPALLLLGCLLFVASCGARQPRVGPDPVPRGEWCQTVGRTFCNWMIDSCSSGEALWTDGEYSCEDRYVERCVGGGNRFHASGHSYDDLAHCVDLFEQTNCLELGMTHVRADGHGSMDLSRLPRELVSSCELNLSR</sequence>
<dbReference type="PROSITE" id="PS51257">
    <property type="entry name" value="PROKAR_LIPOPROTEIN"/>
    <property type="match status" value="1"/>
</dbReference>
<evidence type="ECO:0000256" key="1">
    <source>
        <dbReference type="SAM" id="SignalP"/>
    </source>
</evidence>
<accession>A0A0F6W0Z6</accession>
<dbReference type="EMBL" id="CP011125">
    <property type="protein sequence ID" value="AKF04661.1"/>
    <property type="molecule type" value="Genomic_DNA"/>
</dbReference>
<name>A0A0F6W0Z6_9BACT</name>
<protein>
    <recommendedName>
        <fullName evidence="4">Lipoprotein</fullName>
    </recommendedName>
</protein>
<reference evidence="2 3" key="1">
    <citation type="submission" date="2015-03" db="EMBL/GenBank/DDBJ databases">
        <title>Genome assembly of Sandaracinus amylolyticus DSM 53668.</title>
        <authorList>
            <person name="Sharma G."/>
            <person name="Subramanian S."/>
        </authorList>
    </citation>
    <scope>NUCLEOTIDE SEQUENCE [LARGE SCALE GENOMIC DNA]</scope>
    <source>
        <strain evidence="2 3">DSM 53668</strain>
    </source>
</reference>
<evidence type="ECO:0000313" key="2">
    <source>
        <dbReference type="EMBL" id="AKF04661.1"/>
    </source>
</evidence>
<keyword evidence="3" id="KW-1185">Reference proteome</keyword>
<evidence type="ECO:0000313" key="3">
    <source>
        <dbReference type="Proteomes" id="UP000034883"/>
    </source>
</evidence>
<keyword evidence="1" id="KW-0732">Signal</keyword>
<feature type="signal peptide" evidence="1">
    <location>
        <begin position="1"/>
        <end position="21"/>
    </location>
</feature>
<feature type="chain" id="PRO_5002511203" description="Lipoprotein" evidence="1">
    <location>
        <begin position="22"/>
        <end position="138"/>
    </location>
</feature>
<dbReference type="RefSeq" id="WP_053231977.1">
    <property type="nucleotide sequence ID" value="NZ_CP011125.1"/>
</dbReference>
<dbReference type="AlphaFoldDB" id="A0A0F6W0Z6"/>
<evidence type="ECO:0008006" key="4">
    <source>
        <dbReference type="Google" id="ProtNLM"/>
    </source>
</evidence>
<dbReference type="STRING" id="927083.DB32_001810"/>
<gene>
    <name evidence="2" type="ORF">DB32_001810</name>
</gene>
<proteinExistence type="predicted"/>